<dbReference type="EMBL" id="LSRX01000401">
    <property type="protein sequence ID" value="OLP98310.1"/>
    <property type="molecule type" value="Genomic_DNA"/>
</dbReference>
<sequence length="1301" mass="146140">MADGEPVLAPAGPPPPPGAGEAPEPSNSEPEADSSTESSETPPPRRAKRELMEVFGELEKRQRANELEHMELQQIADLGRRVFRGRQLQEWQQALEEQPRWIWNAEEPVSDDGTGLEDLELAEDTLRALQRYLSRIWRDQVSLAHPDLTFRQLGGRQAAFTKSLRNATWRETMQAAHRSLRAHGWRQWLEQVRATQAAARRRQRGVELRRAHTSTHRYECSLGLLWASGCQWRARLRAGRMGGTWYRGPSDNSSVPPRHTFHRRHTAGGISKQARPLTYFPVAAWRASGHHPIQAQLPVAPPQRRADFHGPRLGQCDKAALLQAIYQHDPKVEELQQAVQRELQQADTSDLHALHQCINTTLCQVAERLFPTRRSPDARLSAQVGFRASARHTWQLYAQYRRARVATLGHIVQKWRLAAQFFRASRALRDQSKALKRQAFQAKLLQAEQAAATGDQRTLHQIVNSLAPNHRKVFSRLRGKDGKLLSKPEEAKALVAQGASTYAQYPDLPITEPLSQCLHIADAEVVSQLNAIKASKAVPKHIAPAAIWKICASTLGPLLARAFNHHFQEGRMGLLQGDLTDASMVMLPKVGKPAHLLENLRPIGLMAPPSKSLAGVLRNRMMEWQLPRLQFRPQFAYTPNRGTFDALLRVHKHVEDAMTLFRSNRISRFGQHGGRKPLPFVGALSLSLDLSRAFDLTDRQMLFQALPQYGIPPEVVEVARRLHYGAKFIYKAGDCAADFIPTNGLKQGCKASQARYQALRKALTGRHAIQQGHRLRLWRACISTSMLYSIPAVGLNEPGLRRLEVRVLQHLRAILRLPVHLTRVENAEIWSRSQILPPGTCVLQAMLSACAKLEDKARRAPDITTRPELLDHLRHLIKQLHLLLESRETMRTKLPTEADKASFLCPHCSHVSSSDHALRIHVGLHHPEQQKSSVGQAVTFSPEIHAIGVPTKMTFSSDSSQGLNPEAPESAPAATEGVSKIPASGFFRPRGVGIGHGSSSAGAAPRDSTQLAELRMDKGFVMFFKQDQISILPGLYAVSKEFNAKQAEGNLELTTPLRTLLLACLMRQFRERVVHMMGSQEGVHKLQTAGWLTTDQVWTRQKWCRQTKRLVPDKDGQGIPHADLLSSIDFLLVNLKGDIIHQFHSTTKLKTLEGENAQVATFLMSISLRGQRAYEVHLHFLNLIGVSALQLIGWSQIEGNLGVAGLSRPMDPPPCRHEMYTPREVREKYTPQERWLASQLTLLEMWAREMSRDFHILQDRMDHLAMMMDRIILRLPQGLVAPGRNKVQPPAPPSELDTLDD</sequence>
<evidence type="ECO:0000313" key="2">
    <source>
        <dbReference type="EMBL" id="OLP98310.1"/>
    </source>
</evidence>
<feature type="compositionally biased region" description="Low complexity" evidence="1">
    <location>
        <begin position="1"/>
        <end position="10"/>
    </location>
</feature>
<gene>
    <name evidence="2" type="ORF">AK812_SmicGene19250</name>
</gene>
<comment type="caution">
    <text evidence="2">The sequence shown here is derived from an EMBL/GenBank/DDBJ whole genome shotgun (WGS) entry which is preliminary data.</text>
</comment>
<dbReference type="OrthoDB" id="410845at2759"/>
<dbReference type="PANTHER" id="PTHR19446">
    <property type="entry name" value="REVERSE TRANSCRIPTASES"/>
    <property type="match status" value="1"/>
</dbReference>
<dbReference type="Proteomes" id="UP000186817">
    <property type="component" value="Unassembled WGS sequence"/>
</dbReference>
<feature type="region of interest" description="Disordered" evidence="1">
    <location>
        <begin position="1"/>
        <end position="47"/>
    </location>
</feature>
<proteinExistence type="predicted"/>
<evidence type="ECO:0000313" key="3">
    <source>
        <dbReference type="Proteomes" id="UP000186817"/>
    </source>
</evidence>
<accession>A0A1Q9DT10</accession>
<name>A0A1Q9DT10_SYMMI</name>
<reference evidence="2 3" key="1">
    <citation type="submission" date="2016-02" db="EMBL/GenBank/DDBJ databases">
        <title>Genome analysis of coral dinoflagellate symbionts highlights evolutionary adaptations to a symbiotic lifestyle.</title>
        <authorList>
            <person name="Aranda M."/>
            <person name="Li Y."/>
            <person name="Liew Y.J."/>
            <person name="Baumgarten S."/>
            <person name="Simakov O."/>
            <person name="Wilson M."/>
            <person name="Piel J."/>
            <person name="Ashoor H."/>
            <person name="Bougouffa S."/>
            <person name="Bajic V.B."/>
            <person name="Ryu T."/>
            <person name="Ravasi T."/>
            <person name="Bayer T."/>
            <person name="Micklem G."/>
            <person name="Kim H."/>
            <person name="Bhak J."/>
            <person name="Lajeunesse T.C."/>
            <person name="Voolstra C.R."/>
        </authorList>
    </citation>
    <scope>NUCLEOTIDE SEQUENCE [LARGE SCALE GENOMIC DNA]</scope>
    <source>
        <strain evidence="2 3">CCMP2467</strain>
    </source>
</reference>
<keyword evidence="3" id="KW-1185">Reference proteome</keyword>
<protein>
    <submittedName>
        <fullName evidence="2">LINE-1 retrotransposable element ORF2 protein</fullName>
    </submittedName>
</protein>
<feature type="compositionally biased region" description="Low complexity" evidence="1">
    <location>
        <begin position="19"/>
        <end position="40"/>
    </location>
</feature>
<organism evidence="2 3">
    <name type="scientific">Symbiodinium microadriaticum</name>
    <name type="common">Dinoflagellate</name>
    <name type="synonym">Zooxanthella microadriatica</name>
    <dbReference type="NCBI Taxonomy" id="2951"/>
    <lineage>
        <taxon>Eukaryota</taxon>
        <taxon>Sar</taxon>
        <taxon>Alveolata</taxon>
        <taxon>Dinophyceae</taxon>
        <taxon>Suessiales</taxon>
        <taxon>Symbiodiniaceae</taxon>
        <taxon>Symbiodinium</taxon>
    </lineage>
</organism>
<evidence type="ECO:0000256" key="1">
    <source>
        <dbReference type="SAM" id="MobiDB-lite"/>
    </source>
</evidence>